<evidence type="ECO:0000259" key="1">
    <source>
        <dbReference type="Pfam" id="PF12706"/>
    </source>
</evidence>
<comment type="caution">
    <text evidence="2">The sequence shown here is derived from an EMBL/GenBank/DDBJ whole genome shotgun (WGS) entry which is preliminary data.</text>
</comment>
<dbReference type="InterPro" id="IPR001279">
    <property type="entry name" value="Metallo-B-lactamas"/>
</dbReference>
<keyword evidence="3" id="KW-1185">Reference proteome</keyword>
<dbReference type="InterPro" id="IPR036866">
    <property type="entry name" value="RibonucZ/Hydroxyglut_hydro"/>
</dbReference>
<organism evidence="2 3">
    <name type="scientific">Parapedobacter deserti</name>
    <dbReference type="NCBI Taxonomy" id="1912957"/>
    <lineage>
        <taxon>Bacteria</taxon>
        <taxon>Pseudomonadati</taxon>
        <taxon>Bacteroidota</taxon>
        <taxon>Sphingobacteriia</taxon>
        <taxon>Sphingobacteriales</taxon>
        <taxon>Sphingobacteriaceae</taxon>
        <taxon>Parapedobacter</taxon>
    </lineage>
</organism>
<dbReference type="PANTHER" id="PTHR11203:SF49">
    <property type="entry name" value="BLL1145 PROTEIN"/>
    <property type="match status" value="1"/>
</dbReference>
<name>A0ABV7JG60_9SPHI</name>
<proteinExistence type="predicted"/>
<dbReference type="RefSeq" id="WP_379020182.1">
    <property type="nucleotide sequence ID" value="NZ_JBHRTA010000009.1"/>
</dbReference>
<protein>
    <submittedName>
        <fullName evidence="2">MBL fold metallo-hydrolase</fullName>
    </submittedName>
</protein>
<dbReference type="Gene3D" id="3.60.15.10">
    <property type="entry name" value="Ribonuclease Z/Hydroxyacylglutathione hydrolase-like"/>
    <property type="match status" value="1"/>
</dbReference>
<dbReference type="InterPro" id="IPR050698">
    <property type="entry name" value="MBL"/>
</dbReference>
<feature type="domain" description="Metallo-beta-lactamase" evidence="1">
    <location>
        <begin position="31"/>
        <end position="153"/>
    </location>
</feature>
<dbReference type="Pfam" id="PF12706">
    <property type="entry name" value="Lactamase_B_2"/>
    <property type="match status" value="1"/>
</dbReference>
<dbReference type="Proteomes" id="UP001595526">
    <property type="component" value="Unassembled WGS sequence"/>
</dbReference>
<reference evidence="3" key="1">
    <citation type="journal article" date="2019" name="Int. J. Syst. Evol. Microbiol.">
        <title>The Global Catalogue of Microorganisms (GCM) 10K type strain sequencing project: providing services to taxonomists for standard genome sequencing and annotation.</title>
        <authorList>
            <consortium name="The Broad Institute Genomics Platform"/>
            <consortium name="The Broad Institute Genome Sequencing Center for Infectious Disease"/>
            <person name="Wu L."/>
            <person name="Ma J."/>
        </authorList>
    </citation>
    <scope>NUCLEOTIDE SEQUENCE [LARGE SCALE GENOMIC DNA]</scope>
    <source>
        <strain evidence="3">KCTC 52416</strain>
    </source>
</reference>
<accession>A0ABV7JG60</accession>
<gene>
    <name evidence="2" type="ORF">ACFOET_04960</name>
</gene>
<dbReference type="EMBL" id="JBHRTA010000009">
    <property type="protein sequence ID" value="MFC3196959.1"/>
    <property type="molecule type" value="Genomic_DNA"/>
</dbReference>
<dbReference type="SUPFAM" id="SSF56281">
    <property type="entry name" value="Metallo-hydrolase/oxidoreductase"/>
    <property type="match status" value="1"/>
</dbReference>
<dbReference type="PANTHER" id="PTHR11203">
    <property type="entry name" value="CLEAVAGE AND POLYADENYLATION SPECIFICITY FACTOR FAMILY MEMBER"/>
    <property type="match status" value="1"/>
</dbReference>
<evidence type="ECO:0000313" key="2">
    <source>
        <dbReference type="EMBL" id="MFC3196959.1"/>
    </source>
</evidence>
<evidence type="ECO:0000313" key="3">
    <source>
        <dbReference type="Proteomes" id="UP001595526"/>
    </source>
</evidence>
<sequence length="315" mass="36289">MGNILSDFLVRRQEGYYCRYGDFFIDPLLPVGSALVSHAHADHATPGHGEIYCTPPTAAFMRHRYRRQPSHSFVECRFHQRFVVGGVHIHFVPAGHILGSAQIVMEHNGIRYLYTGDYKLQGDDTCEPLEPVQADVLITETTFADPKIIHPDPIAEISKINDVPYNILLGAYALGKAQRLTSLMNTYCPDRKVFVHHGILPLHRLYQSLGIDHLRYEPYSRKEMKASERNRVYIVPPMTFNSYYKATDVIRVFASGWQHLQRHNDMAIYISDHVDWKDILHYIAQVNPTQIWTIHGQGRHLAMHFDPSLYVRELT</sequence>